<keyword evidence="1" id="KW-0436">Ligase</keyword>
<gene>
    <name evidence="1" type="ORF">LOK49_LG06G02317</name>
</gene>
<proteinExistence type="predicted"/>
<protein>
    <submittedName>
        <fullName evidence="1">Asparagine--tRNA ligase, cytoplasmic 1</fullName>
    </submittedName>
</protein>
<organism evidence="1 2">
    <name type="scientific">Camellia lanceoleosa</name>
    <dbReference type="NCBI Taxonomy" id="1840588"/>
    <lineage>
        <taxon>Eukaryota</taxon>
        <taxon>Viridiplantae</taxon>
        <taxon>Streptophyta</taxon>
        <taxon>Embryophyta</taxon>
        <taxon>Tracheophyta</taxon>
        <taxon>Spermatophyta</taxon>
        <taxon>Magnoliopsida</taxon>
        <taxon>eudicotyledons</taxon>
        <taxon>Gunneridae</taxon>
        <taxon>Pentapetalae</taxon>
        <taxon>asterids</taxon>
        <taxon>Ericales</taxon>
        <taxon>Theaceae</taxon>
        <taxon>Camellia</taxon>
    </lineage>
</organism>
<dbReference type="EMBL" id="CM045762">
    <property type="protein sequence ID" value="KAI8009710.1"/>
    <property type="molecule type" value="Genomic_DNA"/>
</dbReference>
<evidence type="ECO:0000313" key="1">
    <source>
        <dbReference type="EMBL" id="KAI8009710.1"/>
    </source>
</evidence>
<dbReference type="Proteomes" id="UP001060215">
    <property type="component" value="Chromosome 5"/>
</dbReference>
<reference evidence="1 2" key="1">
    <citation type="journal article" date="2022" name="Plant J.">
        <title>Chromosome-level genome of Camellia lanceoleosa provides a valuable resource for understanding genome evolution and self-incompatibility.</title>
        <authorList>
            <person name="Gong W."/>
            <person name="Xiao S."/>
            <person name="Wang L."/>
            <person name="Liao Z."/>
            <person name="Chang Y."/>
            <person name="Mo W."/>
            <person name="Hu G."/>
            <person name="Li W."/>
            <person name="Zhao G."/>
            <person name="Zhu H."/>
            <person name="Hu X."/>
            <person name="Ji K."/>
            <person name="Xiang X."/>
            <person name="Song Q."/>
            <person name="Yuan D."/>
            <person name="Jin S."/>
            <person name="Zhang L."/>
        </authorList>
    </citation>
    <scope>NUCLEOTIDE SEQUENCE [LARGE SCALE GENOMIC DNA]</scope>
    <source>
        <strain evidence="1">SQ_2022a</strain>
    </source>
</reference>
<accession>A0ACC0H946</accession>
<comment type="caution">
    <text evidence="1">The sequence shown here is derived from an EMBL/GenBank/DDBJ whole genome shotgun (WGS) entry which is preliminary data.</text>
</comment>
<name>A0ACC0H946_9ERIC</name>
<sequence length="127" mass="15067">MEAHLGGQEKGCCNTLLQDLMREDLRNFFQSPFCFPDPKMATVLFPSLRWWFCRKQLQFLRNHRKKGSLRIKFLTDVKFKSPVIVYNYPKGIKAFYMKVNADNKTAVLWMCVYQRYRLLDISETGLS</sequence>
<keyword evidence="2" id="KW-1185">Reference proteome</keyword>
<evidence type="ECO:0000313" key="2">
    <source>
        <dbReference type="Proteomes" id="UP001060215"/>
    </source>
</evidence>